<dbReference type="SMART" id="SM00225">
    <property type="entry name" value="BTB"/>
    <property type="match status" value="1"/>
</dbReference>
<feature type="domain" description="BTB" evidence="1">
    <location>
        <begin position="147"/>
        <end position="213"/>
    </location>
</feature>
<dbReference type="PANTHER" id="PTHR47843:SF5">
    <property type="entry name" value="BTB_POZ DOMAIN PROTEIN"/>
    <property type="match status" value="1"/>
</dbReference>
<dbReference type="Gene3D" id="3.30.710.10">
    <property type="entry name" value="Potassium Channel Kv1.1, Chain A"/>
    <property type="match status" value="1"/>
</dbReference>
<dbReference type="PROSITE" id="PS50097">
    <property type="entry name" value="BTB"/>
    <property type="match status" value="1"/>
</dbReference>
<dbReference type="Pfam" id="PF00651">
    <property type="entry name" value="BTB"/>
    <property type="match status" value="1"/>
</dbReference>
<proteinExistence type="predicted"/>
<dbReference type="SUPFAM" id="SSF54695">
    <property type="entry name" value="POZ domain"/>
    <property type="match status" value="1"/>
</dbReference>
<gene>
    <name evidence="2" type="ORF">BU23DRAFT_445525</name>
</gene>
<sequence length="363" mass="40519">MKDYPGTYELLLDQCNFEYGLLHRMCGSASVVAEYDDNSPVYFSASSALAVCWHSQSACPKVCVQLPECQVDLFFELSEDANAFVNSLKNSPNNSSTLYEAPSKQAYLRSDFKLSRYIKFDGMNPTKMSDNPVLELTTRLWGSGDFSDFTVKAGDKAFPVHKPVICVRSDYFKNACESGFAESVDSSIKLEESPLVIEALLMELYGVKNHLTGSLFTSFAVGQYNIKKETVMTTLLEVFIAADKYDLPAIKTRVAYAFVDRLHIYDDPLVLLDLAVYILEHFPERDLGLRNSVLRYVQTRLPDIFDNKDAKEMLAGSAELIMALLGNFSAMVREGSLVFESKASSGLLTPPDSPMAPAKRRRL</sequence>
<name>A0A6A5VQD9_9PLEO</name>
<evidence type="ECO:0000313" key="3">
    <source>
        <dbReference type="Proteomes" id="UP000800036"/>
    </source>
</evidence>
<evidence type="ECO:0000313" key="2">
    <source>
        <dbReference type="EMBL" id="KAF1979441.1"/>
    </source>
</evidence>
<dbReference type="OrthoDB" id="6359816at2759"/>
<organism evidence="2 3">
    <name type="scientific">Bimuria novae-zelandiae CBS 107.79</name>
    <dbReference type="NCBI Taxonomy" id="1447943"/>
    <lineage>
        <taxon>Eukaryota</taxon>
        <taxon>Fungi</taxon>
        <taxon>Dikarya</taxon>
        <taxon>Ascomycota</taxon>
        <taxon>Pezizomycotina</taxon>
        <taxon>Dothideomycetes</taxon>
        <taxon>Pleosporomycetidae</taxon>
        <taxon>Pleosporales</taxon>
        <taxon>Massarineae</taxon>
        <taxon>Didymosphaeriaceae</taxon>
        <taxon>Bimuria</taxon>
    </lineage>
</organism>
<dbReference type="EMBL" id="ML976657">
    <property type="protein sequence ID" value="KAF1979441.1"/>
    <property type="molecule type" value="Genomic_DNA"/>
</dbReference>
<evidence type="ECO:0000259" key="1">
    <source>
        <dbReference type="PROSITE" id="PS50097"/>
    </source>
</evidence>
<dbReference type="InterPro" id="IPR000210">
    <property type="entry name" value="BTB/POZ_dom"/>
</dbReference>
<keyword evidence="3" id="KW-1185">Reference proteome</keyword>
<accession>A0A6A5VQD9</accession>
<dbReference type="InterPro" id="IPR011333">
    <property type="entry name" value="SKP1/BTB/POZ_sf"/>
</dbReference>
<reference evidence="2" key="1">
    <citation type="journal article" date="2020" name="Stud. Mycol.">
        <title>101 Dothideomycetes genomes: a test case for predicting lifestyles and emergence of pathogens.</title>
        <authorList>
            <person name="Haridas S."/>
            <person name="Albert R."/>
            <person name="Binder M."/>
            <person name="Bloem J."/>
            <person name="Labutti K."/>
            <person name="Salamov A."/>
            <person name="Andreopoulos B."/>
            <person name="Baker S."/>
            <person name="Barry K."/>
            <person name="Bills G."/>
            <person name="Bluhm B."/>
            <person name="Cannon C."/>
            <person name="Castanera R."/>
            <person name="Culley D."/>
            <person name="Daum C."/>
            <person name="Ezra D."/>
            <person name="Gonzalez J."/>
            <person name="Henrissat B."/>
            <person name="Kuo A."/>
            <person name="Liang C."/>
            <person name="Lipzen A."/>
            <person name="Lutzoni F."/>
            <person name="Magnuson J."/>
            <person name="Mondo S."/>
            <person name="Nolan M."/>
            <person name="Ohm R."/>
            <person name="Pangilinan J."/>
            <person name="Park H.-J."/>
            <person name="Ramirez L."/>
            <person name="Alfaro M."/>
            <person name="Sun H."/>
            <person name="Tritt A."/>
            <person name="Yoshinaga Y."/>
            <person name="Zwiers L.-H."/>
            <person name="Turgeon B."/>
            <person name="Goodwin S."/>
            <person name="Spatafora J."/>
            <person name="Crous P."/>
            <person name="Grigoriev I."/>
        </authorList>
    </citation>
    <scope>NUCLEOTIDE SEQUENCE</scope>
    <source>
        <strain evidence="2">CBS 107.79</strain>
    </source>
</reference>
<protein>
    <recommendedName>
        <fullName evidence="1">BTB domain-containing protein</fullName>
    </recommendedName>
</protein>
<dbReference type="AlphaFoldDB" id="A0A6A5VQD9"/>
<dbReference type="PANTHER" id="PTHR47843">
    <property type="entry name" value="BTB DOMAIN-CONTAINING PROTEIN-RELATED"/>
    <property type="match status" value="1"/>
</dbReference>
<dbReference type="CDD" id="cd18186">
    <property type="entry name" value="BTB_POZ_ZBTB_KLHL-like"/>
    <property type="match status" value="1"/>
</dbReference>
<dbReference type="Proteomes" id="UP000800036">
    <property type="component" value="Unassembled WGS sequence"/>
</dbReference>